<organism evidence="8 9">
    <name type="scientific">Pseudoxanthomonas broegbernensis</name>
    <dbReference type="NCBI Taxonomy" id="83619"/>
    <lineage>
        <taxon>Bacteria</taxon>
        <taxon>Pseudomonadati</taxon>
        <taxon>Pseudomonadota</taxon>
        <taxon>Gammaproteobacteria</taxon>
        <taxon>Lysobacterales</taxon>
        <taxon>Lysobacteraceae</taxon>
        <taxon>Pseudoxanthomonas</taxon>
    </lineage>
</organism>
<evidence type="ECO:0000256" key="3">
    <source>
        <dbReference type="ARBA" id="ARBA00023136"/>
    </source>
</evidence>
<dbReference type="InterPro" id="IPR036737">
    <property type="entry name" value="OmpA-like_sf"/>
</dbReference>
<evidence type="ECO:0000313" key="8">
    <source>
        <dbReference type="EMBL" id="KAF1685434.1"/>
    </source>
</evidence>
<evidence type="ECO:0000259" key="7">
    <source>
        <dbReference type="PROSITE" id="PS51123"/>
    </source>
</evidence>
<dbReference type="PRINTS" id="PR01021">
    <property type="entry name" value="OMPADOMAIN"/>
</dbReference>
<dbReference type="InterPro" id="IPR006665">
    <property type="entry name" value="OmpA-like"/>
</dbReference>
<dbReference type="PANTHER" id="PTHR30329:SF21">
    <property type="entry name" value="LIPOPROTEIN YIAD-RELATED"/>
    <property type="match status" value="1"/>
</dbReference>
<dbReference type="RefSeq" id="WP_162311714.1">
    <property type="nucleotide sequence ID" value="NZ_JACHGU010000002.1"/>
</dbReference>
<dbReference type="InterPro" id="IPR037873">
    <property type="entry name" value="BamE-like"/>
</dbReference>
<reference evidence="8 9" key="1">
    <citation type="submission" date="2017-10" db="EMBL/GenBank/DDBJ databases">
        <title>Whole genome sequencing of Pseudoxanthomonas broegbernensis DSM 12573(T).</title>
        <authorList>
            <person name="Kumar S."/>
            <person name="Bansal K."/>
            <person name="Kaur A."/>
            <person name="Patil P."/>
            <person name="Sharma S."/>
            <person name="Patil P.B."/>
        </authorList>
    </citation>
    <scope>NUCLEOTIDE SEQUENCE [LARGE SCALE GENOMIC DNA]</scope>
    <source>
        <strain evidence="8 9">DSM 12573</strain>
    </source>
</reference>
<keyword evidence="2 6" id="KW-0732">Signal</keyword>
<dbReference type="InterPro" id="IPR007450">
    <property type="entry name" value="BamE_dom"/>
</dbReference>
<sequence>MNIIRTMTFGLIAGAALALAGCSTSGGSAEAGMWEDAFPDPARARPREGLYVNLDDLRQAAPGMSKRQLYGLLGTPHFGEGMWGVRQWNYLFNFRRSAAGQEHFTCQLRVDFDREQRATGYHWKPEACRGLTDPLPAPTAAAPAPPPPPRQTLRLSADALFAFDSAELSARGRTDLDALLHQIQGAAQVGQIVVAGHADRIGGDAYNLDLSHRRALAVRQYLVERGVPVTSITAEGHGKAEPLVECKDVPAGRLVDCLAPNRRVEISGVAMN</sequence>
<dbReference type="InterPro" id="IPR006664">
    <property type="entry name" value="OMP_bac"/>
</dbReference>
<keyword evidence="4" id="KW-0998">Cell outer membrane</keyword>
<feature type="domain" description="OmpA-like" evidence="7">
    <location>
        <begin position="148"/>
        <end position="272"/>
    </location>
</feature>
<keyword evidence="3 5" id="KW-0472">Membrane</keyword>
<dbReference type="Pfam" id="PF00691">
    <property type="entry name" value="OmpA"/>
    <property type="match status" value="1"/>
</dbReference>
<dbReference type="EMBL" id="MWIP01000013">
    <property type="protein sequence ID" value="KAF1685434.1"/>
    <property type="molecule type" value="Genomic_DNA"/>
</dbReference>
<comment type="caution">
    <text evidence="8">The sequence shown here is derived from an EMBL/GenBank/DDBJ whole genome shotgun (WGS) entry which is preliminary data.</text>
</comment>
<evidence type="ECO:0000256" key="6">
    <source>
        <dbReference type="SAM" id="SignalP"/>
    </source>
</evidence>
<evidence type="ECO:0000256" key="4">
    <source>
        <dbReference type="ARBA" id="ARBA00023237"/>
    </source>
</evidence>
<dbReference type="GO" id="GO:0009279">
    <property type="term" value="C:cell outer membrane"/>
    <property type="evidence" value="ECO:0007669"/>
    <property type="project" value="UniProtKB-SubCell"/>
</dbReference>
<dbReference type="CDD" id="cd07185">
    <property type="entry name" value="OmpA_C-like"/>
    <property type="match status" value="1"/>
</dbReference>
<comment type="subcellular location">
    <subcellularLocation>
        <location evidence="1">Cell outer membrane</location>
    </subcellularLocation>
</comment>
<accession>A0A7V8GKW9</accession>
<dbReference type="Pfam" id="PF04355">
    <property type="entry name" value="BamE"/>
    <property type="match status" value="1"/>
</dbReference>
<feature type="signal peptide" evidence="6">
    <location>
        <begin position="1"/>
        <end position="20"/>
    </location>
</feature>
<feature type="chain" id="PRO_5030740366" description="OmpA-like domain-containing protein" evidence="6">
    <location>
        <begin position="21"/>
        <end position="272"/>
    </location>
</feature>
<protein>
    <recommendedName>
        <fullName evidence="7">OmpA-like domain-containing protein</fullName>
    </recommendedName>
</protein>
<dbReference type="Gene3D" id="3.30.1330.60">
    <property type="entry name" value="OmpA-like domain"/>
    <property type="match status" value="1"/>
</dbReference>
<dbReference type="PANTHER" id="PTHR30329">
    <property type="entry name" value="STATOR ELEMENT OF FLAGELLAR MOTOR COMPLEX"/>
    <property type="match status" value="1"/>
</dbReference>
<dbReference type="SUPFAM" id="SSF103088">
    <property type="entry name" value="OmpA-like"/>
    <property type="match status" value="1"/>
</dbReference>
<keyword evidence="9" id="KW-1185">Reference proteome</keyword>
<evidence type="ECO:0000256" key="1">
    <source>
        <dbReference type="ARBA" id="ARBA00004442"/>
    </source>
</evidence>
<dbReference type="Proteomes" id="UP000462066">
    <property type="component" value="Unassembled WGS sequence"/>
</dbReference>
<gene>
    <name evidence="8" type="ORF">B1992_11865</name>
</gene>
<evidence type="ECO:0000256" key="2">
    <source>
        <dbReference type="ARBA" id="ARBA00022729"/>
    </source>
</evidence>
<dbReference type="AlphaFoldDB" id="A0A7V8GKW9"/>
<evidence type="ECO:0000256" key="5">
    <source>
        <dbReference type="PROSITE-ProRule" id="PRU00473"/>
    </source>
</evidence>
<proteinExistence type="predicted"/>
<name>A0A7V8GKW9_9GAMM</name>
<dbReference type="Gene3D" id="3.30.1450.10">
    <property type="match status" value="1"/>
</dbReference>
<dbReference type="PROSITE" id="PS51123">
    <property type="entry name" value="OMPA_2"/>
    <property type="match status" value="1"/>
</dbReference>
<dbReference type="PROSITE" id="PS51257">
    <property type="entry name" value="PROKAR_LIPOPROTEIN"/>
    <property type="match status" value="1"/>
</dbReference>
<evidence type="ECO:0000313" key="9">
    <source>
        <dbReference type="Proteomes" id="UP000462066"/>
    </source>
</evidence>
<dbReference type="InterPro" id="IPR050330">
    <property type="entry name" value="Bact_OuterMem_StrucFunc"/>
</dbReference>